<reference evidence="2" key="1">
    <citation type="submission" date="2017-08" db="EMBL/GenBank/DDBJ databases">
        <title>A dynamic microbial community with high functional redundancy inhabits the cold, oxic subseafloor aquifer.</title>
        <authorList>
            <person name="Tully B.J."/>
            <person name="Wheat C.G."/>
            <person name="Glazer B.T."/>
            <person name="Huber J.A."/>
        </authorList>
    </citation>
    <scope>NUCLEOTIDE SEQUENCE [LARGE SCALE GENOMIC DNA]</scope>
</reference>
<evidence type="ECO:0000313" key="2">
    <source>
        <dbReference type="Proteomes" id="UP000217838"/>
    </source>
</evidence>
<dbReference type="AlphaFoldDB" id="A0A2A4YME1"/>
<organism evidence="1 2">
    <name type="scientific">Aerophobetes bacterium</name>
    <dbReference type="NCBI Taxonomy" id="2030807"/>
    <lineage>
        <taxon>Bacteria</taxon>
        <taxon>Candidatus Aerophobota</taxon>
    </lineage>
</organism>
<protein>
    <submittedName>
        <fullName evidence="1">Uncharacterized protein</fullName>
    </submittedName>
</protein>
<gene>
    <name evidence="1" type="ORF">COB11_01625</name>
</gene>
<evidence type="ECO:0000313" key="1">
    <source>
        <dbReference type="EMBL" id="PCI95659.1"/>
    </source>
</evidence>
<sequence>MSHEAAPVSAIGSIHGRESAGLQLIKKQLEERNKLEQIQEKNALGTHSNIPRWMESITAKNAVKKFSCYMIFLNTIVHMSLSPMQGEMTASAQLMNTQHQIQQNLLTMSSFLSYIKSNATADGAAYDNFTKIYNPNAMNGLKHTEYMIDNKNVAPRKGTTDYGEKVSPTFTKKLKAFIKAFKQTFYANTDPSAPTFQQLSHIGNPNVLPTGKSFDLSKYWGLLNKNFHSFNQFGHNVFATKPGETSSLIQQYCYLKAKVATYTDSKAHVNGANGDISKLVDFQVNDNKKCDPMIKSMMQIVTSFESPEHVTRSAAHTPAFATSTQSGLYLMLSGHYKAFAEGLGPTPISEVTESGKQAGLYGYFSEMAFNYFWTKNPNASKAFPKDLAKQVSGVTEWTAASTEGIPQSDHLSSVSLAINSNQTNMGQAVGEGSITIQAVTTNEGQDVNIVQTGLKGKKEADTTMLNNQKT</sequence>
<accession>A0A2A4YME1</accession>
<dbReference type="EMBL" id="NVUU01000012">
    <property type="protein sequence ID" value="PCI95659.1"/>
    <property type="molecule type" value="Genomic_DNA"/>
</dbReference>
<comment type="caution">
    <text evidence="1">The sequence shown here is derived from an EMBL/GenBank/DDBJ whole genome shotgun (WGS) entry which is preliminary data.</text>
</comment>
<proteinExistence type="predicted"/>
<dbReference type="Proteomes" id="UP000217838">
    <property type="component" value="Unassembled WGS sequence"/>
</dbReference>
<name>A0A2A4YME1_UNCAE</name>